<dbReference type="SUPFAM" id="SSF54909">
    <property type="entry name" value="Dimeric alpha+beta barrel"/>
    <property type="match status" value="1"/>
</dbReference>
<dbReference type="Proteomes" id="UP000466396">
    <property type="component" value="Chromosome"/>
</dbReference>
<reference evidence="2 3" key="1">
    <citation type="journal article" date="2019" name="Emerg. Microbes Infect.">
        <title>Comprehensive subspecies identification of 175 nontuberculous mycobacteria species based on 7547 genomic profiles.</title>
        <authorList>
            <person name="Matsumoto Y."/>
            <person name="Kinjo T."/>
            <person name="Motooka D."/>
            <person name="Nabeya D."/>
            <person name="Jung N."/>
            <person name="Uechi K."/>
            <person name="Horii T."/>
            <person name="Iida T."/>
            <person name="Fujita J."/>
            <person name="Nakamura S."/>
        </authorList>
    </citation>
    <scope>NUCLEOTIDE SEQUENCE [LARGE SCALE GENOMIC DNA]</scope>
    <source>
        <strain evidence="2 3">JCM 15657</strain>
    </source>
</reference>
<name>A0A1X1Y1P9_9MYCO</name>
<dbReference type="SMART" id="SM00886">
    <property type="entry name" value="Dabb"/>
    <property type="match status" value="1"/>
</dbReference>
<dbReference type="Gene3D" id="3.30.70.100">
    <property type="match status" value="1"/>
</dbReference>
<gene>
    <name evidence="2" type="ORF">MLAC_05880</name>
</gene>
<proteinExistence type="predicted"/>
<evidence type="ECO:0000313" key="2">
    <source>
        <dbReference type="EMBL" id="BBX95294.1"/>
    </source>
</evidence>
<feature type="compositionally biased region" description="Basic and acidic residues" evidence="1">
    <location>
        <begin position="120"/>
        <end position="133"/>
    </location>
</feature>
<protein>
    <submittedName>
        <fullName evidence="2">Uncharacterized protein</fullName>
    </submittedName>
</protein>
<dbReference type="InterPro" id="IPR011008">
    <property type="entry name" value="Dimeric_a/b-barrel"/>
</dbReference>
<dbReference type="InterPro" id="IPR013097">
    <property type="entry name" value="Dabb"/>
</dbReference>
<evidence type="ECO:0000256" key="1">
    <source>
        <dbReference type="SAM" id="MobiDB-lite"/>
    </source>
</evidence>
<dbReference type="AlphaFoldDB" id="A0A1X1Y1P9"/>
<dbReference type="RefSeq" id="WP_085161277.1">
    <property type="nucleotide sequence ID" value="NZ_AP022581.1"/>
</dbReference>
<dbReference type="PANTHER" id="PTHR37832:SF1">
    <property type="entry name" value="STRESS-RESPONSE A_B BARREL DOMAIN-CONTAINING PROTEIN"/>
    <property type="match status" value="1"/>
</dbReference>
<feature type="region of interest" description="Disordered" evidence="1">
    <location>
        <begin position="96"/>
        <end position="133"/>
    </location>
</feature>
<sequence>MIQHVVLINFRHGVPEATRRECVARLRELATLVPGLSNWRVGTNLTTMTRAWDMSLIGEFASLADVAAYRDHPAHRDAQQFVDAYAAETIGIDFDPEIPATATPTEDASGCHTRRAARAAGEHQYHLDRARRQ</sequence>
<dbReference type="STRING" id="169765.AWC15_02320"/>
<evidence type="ECO:0000313" key="3">
    <source>
        <dbReference type="Proteomes" id="UP000466396"/>
    </source>
</evidence>
<dbReference type="KEGG" id="mlj:MLAC_05880"/>
<dbReference type="Pfam" id="PF07876">
    <property type="entry name" value="Dabb"/>
    <property type="match status" value="1"/>
</dbReference>
<keyword evidence="3" id="KW-1185">Reference proteome</keyword>
<dbReference type="PANTHER" id="PTHR37832">
    <property type="entry name" value="BLL2683 PROTEIN"/>
    <property type="match status" value="1"/>
</dbReference>
<accession>A0A1X1Y1P9</accession>
<dbReference type="EMBL" id="AP022581">
    <property type="protein sequence ID" value="BBX95294.1"/>
    <property type="molecule type" value="Genomic_DNA"/>
</dbReference>
<dbReference type="PROSITE" id="PS51502">
    <property type="entry name" value="S_R_A_B_BARREL"/>
    <property type="match status" value="1"/>
</dbReference>
<dbReference type="OrthoDB" id="6637496at2"/>
<organism evidence="2 3">
    <name type="scientific">Mycobacterium lacus</name>
    <dbReference type="NCBI Taxonomy" id="169765"/>
    <lineage>
        <taxon>Bacteria</taxon>
        <taxon>Bacillati</taxon>
        <taxon>Actinomycetota</taxon>
        <taxon>Actinomycetes</taxon>
        <taxon>Mycobacteriales</taxon>
        <taxon>Mycobacteriaceae</taxon>
        <taxon>Mycobacterium</taxon>
    </lineage>
</organism>